<accession>A0ABT4DR40</accession>
<gene>
    <name evidence="1" type="ORF">M5X09_09010</name>
</gene>
<sequence>MTKPHEFFGGITVLRNVFFQMPQGSHWLGINRDGVLQHAVHRLQEPPLFMTWQAHGPIRQFCAIPSEHQIHVLAQCDTGLYYLKCSLDTGLQQERCIERSGSAGFPYLFMHRSALYIGYVVKEQEALTFKMKVCHKGVWRERTVTFPDMSPGQTGQRIEQALFTVSEQGRLYGLFHVCSDEEEQHALELLEVDFKHESDEVWMRLFAAAEVRQRWKIGLSVDEDGQPHAAWTILSGTAVASHYANPTRIPGSCMPLSVRFEDAVPQPYFICRREMLLLLLVEEGGRIAITYSTDYGECWSPFTDICFSPQAQLSIVQSIISESDWLIPVLLLGVGAPFFRPIEEIDLLNSFSAMKALLPVDTGLAFYGLQVERLFRHFEGKVDGLQAAVNEMDSGNAAKEMSLQQIMEQCRMLEQMEREVLAEIKKLQEAADAETFSLRFIL</sequence>
<reference evidence="1 2" key="1">
    <citation type="submission" date="2022-05" db="EMBL/GenBank/DDBJ databases">
        <title>Genome Sequencing of Bee-Associated Microbes.</title>
        <authorList>
            <person name="Dunlap C."/>
        </authorList>
    </citation>
    <scope>NUCLEOTIDE SEQUENCE [LARGE SCALE GENOMIC DNA]</scope>
    <source>
        <strain evidence="1 2">NRRL NRS-1438</strain>
    </source>
</reference>
<evidence type="ECO:0000313" key="1">
    <source>
        <dbReference type="EMBL" id="MCY9519820.1"/>
    </source>
</evidence>
<evidence type="ECO:0000313" key="2">
    <source>
        <dbReference type="Proteomes" id="UP001207626"/>
    </source>
</evidence>
<dbReference type="EMBL" id="JAMDLW010000010">
    <property type="protein sequence ID" value="MCY9519820.1"/>
    <property type="molecule type" value="Genomic_DNA"/>
</dbReference>
<name>A0ABT4DR40_9BACL</name>
<dbReference type="Proteomes" id="UP001207626">
    <property type="component" value="Unassembled WGS sequence"/>
</dbReference>
<proteinExistence type="predicted"/>
<keyword evidence="2" id="KW-1185">Reference proteome</keyword>
<dbReference type="RefSeq" id="WP_087433328.1">
    <property type="nucleotide sequence ID" value="NZ_JAMDLV010000001.1"/>
</dbReference>
<organism evidence="1 2">
    <name type="scientific">Paenibacillus apiarius</name>
    <dbReference type="NCBI Taxonomy" id="46240"/>
    <lineage>
        <taxon>Bacteria</taxon>
        <taxon>Bacillati</taxon>
        <taxon>Bacillota</taxon>
        <taxon>Bacilli</taxon>
        <taxon>Bacillales</taxon>
        <taxon>Paenibacillaceae</taxon>
        <taxon>Paenibacillus</taxon>
    </lineage>
</organism>
<comment type="caution">
    <text evidence="1">The sequence shown here is derived from an EMBL/GenBank/DDBJ whole genome shotgun (WGS) entry which is preliminary data.</text>
</comment>
<protein>
    <submittedName>
        <fullName evidence="1">Uncharacterized protein</fullName>
    </submittedName>
</protein>